<comment type="caution">
    <text evidence="7">The sequence shown here is derived from an EMBL/GenBank/DDBJ whole genome shotgun (WGS) entry which is preliminary data.</text>
</comment>
<dbReference type="PIRSF" id="PIRSF005096">
    <property type="entry name" value="GALM"/>
    <property type="match status" value="1"/>
</dbReference>
<gene>
    <name evidence="7" type="ORF">LCGC14_2597120</name>
</gene>
<dbReference type="SUPFAM" id="SSF74650">
    <property type="entry name" value="Galactose mutarotase-like"/>
    <property type="match status" value="1"/>
</dbReference>
<evidence type="ECO:0000256" key="4">
    <source>
        <dbReference type="ARBA" id="ARBA00013185"/>
    </source>
</evidence>
<dbReference type="Gene3D" id="2.70.98.10">
    <property type="match status" value="1"/>
</dbReference>
<dbReference type="EMBL" id="LAZR01043753">
    <property type="protein sequence ID" value="KKL06330.1"/>
    <property type="molecule type" value="Genomic_DNA"/>
</dbReference>
<evidence type="ECO:0000313" key="7">
    <source>
        <dbReference type="EMBL" id="KKL06330.1"/>
    </source>
</evidence>
<dbReference type="GO" id="GO:0030246">
    <property type="term" value="F:carbohydrate binding"/>
    <property type="evidence" value="ECO:0007669"/>
    <property type="project" value="InterPro"/>
</dbReference>
<proteinExistence type="inferred from homology"/>
<dbReference type="GO" id="GO:0006006">
    <property type="term" value="P:glucose metabolic process"/>
    <property type="evidence" value="ECO:0007669"/>
    <property type="project" value="TreeGrafter"/>
</dbReference>
<evidence type="ECO:0000256" key="6">
    <source>
        <dbReference type="ARBA" id="ARBA00023277"/>
    </source>
</evidence>
<name>A0A0F9AA44_9ZZZZ</name>
<dbReference type="InterPro" id="IPR011013">
    <property type="entry name" value="Gal_mutarotase_sf_dom"/>
</dbReference>
<dbReference type="AlphaFoldDB" id="A0A0F9AA44"/>
<dbReference type="InterPro" id="IPR008183">
    <property type="entry name" value="Aldose_1/G6P_1-epimerase"/>
</dbReference>
<dbReference type="PANTHER" id="PTHR10091:SF0">
    <property type="entry name" value="GALACTOSE MUTAROTASE"/>
    <property type="match status" value="1"/>
</dbReference>
<dbReference type="Pfam" id="PF01263">
    <property type="entry name" value="Aldose_epim"/>
    <property type="match status" value="1"/>
</dbReference>
<dbReference type="PROSITE" id="PS00545">
    <property type="entry name" value="ALDOSE_1_EPIMERASE"/>
    <property type="match status" value="1"/>
</dbReference>
<dbReference type="UniPathway" id="UPA00242"/>
<feature type="non-terminal residue" evidence="7">
    <location>
        <position position="1"/>
    </location>
</feature>
<dbReference type="InterPro" id="IPR015443">
    <property type="entry name" value="Aldose_1-epimerase"/>
</dbReference>
<dbReference type="CDD" id="cd09019">
    <property type="entry name" value="galactose_mutarotase_like"/>
    <property type="match status" value="1"/>
</dbReference>
<comment type="catalytic activity">
    <reaction evidence="1">
        <text>alpha-D-glucose = beta-D-glucose</text>
        <dbReference type="Rhea" id="RHEA:10264"/>
        <dbReference type="ChEBI" id="CHEBI:15903"/>
        <dbReference type="ChEBI" id="CHEBI:17925"/>
        <dbReference type="EC" id="5.1.3.3"/>
    </reaction>
</comment>
<keyword evidence="6" id="KW-0119">Carbohydrate metabolism</keyword>
<dbReference type="PANTHER" id="PTHR10091">
    <property type="entry name" value="ALDOSE-1-EPIMERASE"/>
    <property type="match status" value="1"/>
</dbReference>
<evidence type="ECO:0000256" key="5">
    <source>
        <dbReference type="ARBA" id="ARBA00023235"/>
    </source>
</evidence>
<comment type="pathway">
    <text evidence="2">Carbohydrate metabolism; hexose metabolism.</text>
</comment>
<dbReference type="GO" id="GO:0004034">
    <property type="term" value="F:aldose 1-epimerase activity"/>
    <property type="evidence" value="ECO:0007669"/>
    <property type="project" value="UniProtKB-EC"/>
</dbReference>
<sequence length="282" mass="30908">GAIVGRFANRISRGKFTLDGKEYSLACNDSYGAGEDEVKNHLHGGDRGYDKIVWQAEVFEDDNSAGVKFTYLSPDGEEGYPGNLDITALYILNDDNELIFDYRAKTDKATPVNLTNHSYWNLAGAGSGSIRDHELMLNCPGYLPIDASLMPTGEVKDVAGTAMDFTRAKKIGKDLDNVPGGYDHCFTSPGCALKINLIARVYEPESGRGMDIFTTKPAVQFYGGNFLDGLKGAGGAVFDKHGAFCLETEHYPDAVNQPSFPSCILRPGEIYHHRTVHRFFIC</sequence>
<dbReference type="EC" id="5.1.3.3" evidence="4"/>
<evidence type="ECO:0000256" key="3">
    <source>
        <dbReference type="ARBA" id="ARBA00006206"/>
    </source>
</evidence>
<evidence type="ECO:0000256" key="2">
    <source>
        <dbReference type="ARBA" id="ARBA00005028"/>
    </source>
</evidence>
<dbReference type="InterPro" id="IPR014718">
    <property type="entry name" value="GH-type_carb-bd"/>
</dbReference>
<dbReference type="InterPro" id="IPR018052">
    <property type="entry name" value="Ald1_epimerase_CS"/>
</dbReference>
<accession>A0A0F9AA44</accession>
<dbReference type="InterPro" id="IPR047215">
    <property type="entry name" value="Galactose_mutarotase-like"/>
</dbReference>
<protein>
    <recommendedName>
        <fullName evidence="4">aldose 1-epimerase</fullName>
        <ecNumber evidence="4">5.1.3.3</ecNumber>
    </recommendedName>
</protein>
<keyword evidence="5" id="KW-0413">Isomerase</keyword>
<organism evidence="7">
    <name type="scientific">marine sediment metagenome</name>
    <dbReference type="NCBI Taxonomy" id="412755"/>
    <lineage>
        <taxon>unclassified sequences</taxon>
        <taxon>metagenomes</taxon>
        <taxon>ecological metagenomes</taxon>
    </lineage>
</organism>
<comment type="similarity">
    <text evidence="3">Belongs to the aldose epimerase family.</text>
</comment>
<reference evidence="7" key="1">
    <citation type="journal article" date="2015" name="Nature">
        <title>Complex archaea that bridge the gap between prokaryotes and eukaryotes.</title>
        <authorList>
            <person name="Spang A."/>
            <person name="Saw J.H."/>
            <person name="Jorgensen S.L."/>
            <person name="Zaremba-Niedzwiedzka K."/>
            <person name="Martijn J."/>
            <person name="Lind A.E."/>
            <person name="van Eijk R."/>
            <person name="Schleper C."/>
            <person name="Guy L."/>
            <person name="Ettema T.J."/>
        </authorList>
    </citation>
    <scope>NUCLEOTIDE SEQUENCE</scope>
</reference>
<dbReference type="NCBIfam" id="NF008277">
    <property type="entry name" value="PRK11055.1"/>
    <property type="match status" value="1"/>
</dbReference>
<dbReference type="GO" id="GO:0033499">
    <property type="term" value="P:galactose catabolic process via UDP-galactose, Leloir pathway"/>
    <property type="evidence" value="ECO:0007669"/>
    <property type="project" value="TreeGrafter"/>
</dbReference>
<evidence type="ECO:0000256" key="1">
    <source>
        <dbReference type="ARBA" id="ARBA00001614"/>
    </source>
</evidence>